<dbReference type="PROSITE" id="PS50915">
    <property type="entry name" value="CRYSTALLIN_BETA_GAMMA"/>
    <property type="match status" value="1"/>
</dbReference>
<evidence type="ECO:0000313" key="7">
    <source>
        <dbReference type="Proteomes" id="UP000256869"/>
    </source>
</evidence>
<dbReference type="Proteomes" id="UP000256869">
    <property type="component" value="Unassembled WGS sequence"/>
</dbReference>
<feature type="region of interest" description="Disordered" evidence="3">
    <location>
        <begin position="398"/>
        <end position="418"/>
    </location>
</feature>
<evidence type="ECO:0000256" key="2">
    <source>
        <dbReference type="ARBA" id="ARBA00022737"/>
    </source>
</evidence>
<organism evidence="6 7">
    <name type="scientific">Cohnella lupini</name>
    <dbReference type="NCBI Taxonomy" id="1294267"/>
    <lineage>
        <taxon>Bacteria</taxon>
        <taxon>Bacillati</taxon>
        <taxon>Bacillota</taxon>
        <taxon>Bacilli</taxon>
        <taxon>Bacillales</taxon>
        <taxon>Paenibacillaceae</taxon>
        <taxon>Cohnella</taxon>
    </lineage>
</organism>
<evidence type="ECO:0000256" key="3">
    <source>
        <dbReference type="SAM" id="MobiDB-lite"/>
    </source>
</evidence>
<dbReference type="Pfam" id="PF06101">
    <property type="entry name" value="Vps62"/>
    <property type="match status" value="1"/>
</dbReference>
<dbReference type="Gene3D" id="2.60.20.10">
    <property type="entry name" value="Crystallins"/>
    <property type="match status" value="1"/>
</dbReference>
<evidence type="ECO:0000256" key="1">
    <source>
        <dbReference type="ARBA" id="ARBA00009646"/>
    </source>
</evidence>
<feature type="chain" id="PRO_5017796531" evidence="4">
    <location>
        <begin position="32"/>
        <end position="418"/>
    </location>
</feature>
<comment type="caution">
    <text evidence="6">The sequence shown here is derived from an EMBL/GenBank/DDBJ whole genome shotgun (WGS) entry which is preliminary data.</text>
</comment>
<keyword evidence="7" id="KW-1185">Reference proteome</keyword>
<dbReference type="EMBL" id="QRDY01000040">
    <property type="protein sequence ID" value="RED51722.1"/>
    <property type="molecule type" value="Genomic_DNA"/>
</dbReference>
<dbReference type="AlphaFoldDB" id="A0A3D9HQF9"/>
<dbReference type="InterPro" id="IPR011024">
    <property type="entry name" value="G_crystallin-like"/>
</dbReference>
<dbReference type="InterPro" id="IPR001064">
    <property type="entry name" value="Beta/gamma_crystallin"/>
</dbReference>
<keyword evidence="2" id="KW-0677">Repeat</keyword>
<keyword evidence="4" id="KW-0732">Signal</keyword>
<dbReference type="PANTHER" id="PTHR48174:SF5">
    <property type="entry name" value="VACUOLAR PROTEIN SORTING-ASSOCIATED PROTEIN 62"/>
    <property type="match status" value="1"/>
</dbReference>
<evidence type="ECO:0000256" key="4">
    <source>
        <dbReference type="SAM" id="SignalP"/>
    </source>
</evidence>
<gene>
    <name evidence="6" type="ORF">DFP95_14017</name>
</gene>
<evidence type="ECO:0000313" key="6">
    <source>
        <dbReference type="EMBL" id="RED51722.1"/>
    </source>
</evidence>
<reference evidence="6 7" key="1">
    <citation type="submission" date="2018-07" db="EMBL/GenBank/DDBJ databases">
        <title>Genomic Encyclopedia of Type Strains, Phase III (KMG-III): the genomes of soil and plant-associated and newly described type strains.</title>
        <authorList>
            <person name="Whitman W."/>
        </authorList>
    </citation>
    <scope>NUCLEOTIDE SEQUENCE [LARGE SCALE GENOMIC DNA]</scope>
    <source>
        <strain evidence="6 7">CECT 8236</strain>
    </source>
</reference>
<dbReference type="OrthoDB" id="787205at2"/>
<protein>
    <submittedName>
        <fullName evidence="6">Uncharacterized protein DUF946</fullName>
    </submittedName>
</protein>
<name>A0A3D9HQF9_9BACL</name>
<dbReference type="RefSeq" id="WP_115995918.1">
    <property type="nucleotide sequence ID" value="NZ_QRDY01000040.1"/>
</dbReference>
<dbReference type="InterPro" id="IPR009291">
    <property type="entry name" value="Vps62"/>
</dbReference>
<sequence>MMNIFKRWFPITLVASFAVSSLAIQSDWANAADSDSLIAAVHAPVTVYDSSPYGGAQQEFYVGDHDWAELNSGVGNDKVSSIRVAPGYKVTLFNDANFKGASKVVTQDLIFIDDFNDKASSLRIEAISPLDSTSVALPNNSYSDESMRKLLQAFAPRIWFAQGEKYFPSSVEFTFPYVDRYVNPNSGKYEFKTKQTLDPLTLKLPYFTGDLANAPIYSFWIDKDYNNVDFVYFQFTPYDLGKNVLGTEVGDHVGDWERVTVRLAKFVYNGVNYFKPVQMLYGSHSFSTTYRWDEISKINGTHPVAYSAEGSHGMWKDQGNHVYQELVVAQLVDVANQGTAWDTWNNIQAFQYYPNQTGRGLGNAWPTWLDKDYNNPNSYSVWRFGNPQVGTFFGQPLFAEGPSGPQEKTSLISDTLMD</sequence>
<feature type="signal peptide" evidence="4">
    <location>
        <begin position="1"/>
        <end position="31"/>
    </location>
</feature>
<dbReference type="PANTHER" id="PTHR48174">
    <property type="entry name" value="DUF946 FAMILY PROTEIN"/>
    <property type="match status" value="1"/>
</dbReference>
<feature type="domain" description="Beta/gamma crystallin 'Greek key'" evidence="5">
    <location>
        <begin position="43"/>
        <end position="86"/>
    </location>
</feature>
<accession>A0A3D9HQF9</accession>
<dbReference type="SUPFAM" id="SSF49695">
    <property type="entry name" value="gamma-Crystallin-like"/>
    <property type="match status" value="1"/>
</dbReference>
<evidence type="ECO:0000259" key="5">
    <source>
        <dbReference type="PROSITE" id="PS50915"/>
    </source>
</evidence>
<feature type="compositionally biased region" description="Polar residues" evidence="3">
    <location>
        <begin position="406"/>
        <end position="418"/>
    </location>
</feature>
<proteinExistence type="inferred from homology"/>
<comment type="similarity">
    <text evidence="1">Belongs to the beta/gamma-crystallin family.</text>
</comment>